<gene>
    <name evidence="7" type="primary">RBM39</name>
    <name evidence="7" type="ORF">GOODEAATRI_026370</name>
</gene>
<proteinExistence type="predicted"/>
<comment type="caution">
    <text evidence="7">The sequence shown here is derived from an EMBL/GenBank/DDBJ whole genome shotgun (WGS) entry which is preliminary data.</text>
</comment>
<dbReference type="PROSITE" id="PS50102">
    <property type="entry name" value="RRM"/>
    <property type="match status" value="1"/>
</dbReference>
<dbReference type="PANTHER" id="PTHR48036">
    <property type="entry name" value="SPLICING FACTOR (PAD-1), PUTATIVE (AFU_ORTHOLOGUE AFUA_1G15810)-RELATED"/>
    <property type="match status" value="1"/>
</dbReference>
<keyword evidence="2" id="KW-0677">Repeat</keyword>
<dbReference type="InterPro" id="IPR012677">
    <property type="entry name" value="Nucleotide-bd_a/b_plait_sf"/>
</dbReference>
<feature type="compositionally biased region" description="Basic and acidic residues" evidence="5">
    <location>
        <begin position="1"/>
        <end position="11"/>
    </location>
</feature>
<dbReference type="InterPro" id="IPR000504">
    <property type="entry name" value="RRM_dom"/>
</dbReference>
<evidence type="ECO:0000313" key="8">
    <source>
        <dbReference type="Proteomes" id="UP001476798"/>
    </source>
</evidence>
<dbReference type="InterPro" id="IPR006509">
    <property type="entry name" value="RBM39_SF"/>
</dbReference>
<dbReference type="SMART" id="SM00360">
    <property type="entry name" value="RRM"/>
    <property type="match status" value="1"/>
</dbReference>
<keyword evidence="1" id="KW-0597">Phosphoprotein</keyword>
<evidence type="ECO:0000256" key="3">
    <source>
        <dbReference type="ARBA" id="ARBA00022884"/>
    </source>
</evidence>
<protein>
    <submittedName>
        <fullName evidence="7">RNA-binding protein 39</fullName>
    </submittedName>
</protein>
<organism evidence="7 8">
    <name type="scientific">Goodea atripinnis</name>
    <dbReference type="NCBI Taxonomy" id="208336"/>
    <lineage>
        <taxon>Eukaryota</taxon>
        <taxon>Metazoa</taxon>
        <taxon>Chordata</taxon>
        <taxon>Craniata</taxon>
        <taxon>Vertebrata</taxon>
        <taxon>Euteleostomi</taxon>
        <taxon>Actinopterygii</taxon>
        <taxon>Neopterygii</taxon>
        <taxon>Teleostei</taxon>
        <taxon>Neoteleostei</taxon>
        <taxon>Acanthomorphata</taxon>
        <taxon>Ovalentaria</taxon>
        <taxon>Atherinomorphae</taxon>
        <taxon>Cyprinodontiformes</taxon>
        <taxon>Goodeidae</taxon>
        <taxon>Goodea</taxon>
    </lineage>
</organism>
<name>A0ABV0NH35_9TELE</name>
<dbReference type="SUPFAM" id="SSF54928">
    <property type="entry name" value="RNA-binding domain, RBD"/>
    <property type="match status" value="1"/>
</dbReference>
<feature type="region of interest" description="Disordered" evidence="5">
    <location>
        <begin position="46"/>
        <end position="82"/>
    </location>
</feature>
<evidence type="ECO:0000259" key="6">
    <source>
        <dbReference type="PROSITE" id="PS50102"/>
    </source>
</evidence>
<dbReference type="Pfam" id="PF15519">
    <property type="entry name" value="RBM39linker"/>
    <property type="match status" value="1"/>
</dbReference>
<feature type="region of interest" description="Disordered" evidence="5">
    <location>
        <begin position="1"/>
        <end position="21"/>
    </location>
</feature>
<evidence type="ECO:0000256" key="5">
    <source>
        <dbReference type="SAM" id="MobiDB-lite"/>
    </source>
</evidence>
<feature type="domain" description="RRM" evidence="6">
    <location>
        <begin position="123"/>
        <end position="215"/>
    </location>
</feature>
<dbReference type="InterPro" id="IPR035979">
    <property type="entry name" value="RBD_domain_sf"/>
</dbReference>
<evidence type="ECO:0000313" key="7">
    <source>
        <dbReference type="EMBL" id="MEQ2169557.1"/>
    </source>
</evidence>
<dbReference type="CDD" id="cd12283">
    <property type="entry name" value="RRM1_RBM39_like"/>
    <property type="match status" value="1"/>
</dbReference>
<keyword evidence="8" id="KW-1185">Reference proteome</keyword>
<dbReference type="Proteomes" id="UP001476798">
    <property type="component" value="Unassembled WGS sequence"/>
</dbReference>
<evidence type="ECO:0000256" key="1">
    <source>
        <dbReference type="ARBA" id="ARBA00022553"/>
    </source>
</evidence>
<keyword evidence="3 4" id="KW-0694">RNA-binding</keyword>
<dbReference type="InterPro" id="IPR029123">
    <property type="entry name" value="RBM39_linker"/>
</dbReference>
<accession>A0ABV0NH35</accession>
<dbReference type="EMBL" id="JAHRIO010033237">
    <property type="protein sequence ID" value="MEQ2169557.1"/>
    <property type="molecule type" value="Genomic_DNA"/>
</dbReference>
<evidence type="ECO:0000256" key="4">
    <source>
        <dbReference type="PROSITE-ProRule" id="PRU00176"/>
    </source>
</evidence>
<sequence length="388" mass="41674">MDRRSTARGRDAAGVAAETRSAAAVGKRREAGVVIANAAAAETDAGAAAGSADAAESGEGATKTTTSTADDRGVRVQSRRRKALPGETGEWMGVFLFTVCLNSAVVFCRLPLDNLTPEERDARTVFCMQLAARIRPRDLEEFFSAVGKVLGYHGHACLGPSPQVRDVRMISDRNSRRSKGIAYIEFVEASSVPLAIGLTGQRLLGVPIIVQASQVLACHLFRHMGVHINARRLQNPRNGLLLLTSATSGTGGVHHRCVFWCQFADAECAKKALEQLNGFELAGRPMKVGHVTERTDASVASSFLDNDELERSGVDLGTTGRLQLMARLAEGEATSLVTPDVNLDKISSHLERSPMCLYRYRSADPSCCSAGSTDERSDCYWSAGCCVR</sequence>
<evidence type="ECO:0000256" key="2">
    <source>
        <dbReference type="ARBA" id="ARBA00022737"/>
    </source>
</evidence>
<dbReference type="Gene3D" id="3.30.70.330">
    <property type="match status" value="2"/>
</dbReference>
<feature type="compositionally biased region" description="Low complexity" evidence="5">
    <location>
        <begin position="46"/>
        <end position="62"/>
    </location>
</feature>
<reference evidence="7 8" key="1">
    <citation type="submission" date="2021-06" db="EMBL/GenBank/DDBJ databases">
        <authorList>
            <person name="Palmer J.M."/>
        </authorList>
    </citation>
    <scope>NUCLEOTIDE SEQUENCE [LARGE SCALE GENOMIC DNA]</scope>
    <source>
        <strain evidence="7 8">GA_2019</strain>
        <tissue evidence="7">Muscle</tissue>
    </source>
</reference>